<dbReference type="RefSeq" id="XP_014145785.1">
    <property type="nucleotide sequence ID" value="XM_014290310.1"/>
</dbReference>
<organism evidence="1 2">
    <name type="scientific">Sphaeroforma arctica JP610</name>
    <dbReference type="NCBI Taxonomy" id="667725"/>
    <lineage>
        <taxon>Eukaryota</taxon>
        <taxon>Ichthyosporea</taxon>
        <taxon>Ichthyophonida</taxon>
        <taxon>Sphaeroforma</taxon>
    </lineage>
</organism>
<evidence type="ECO:0000313" key="2">
    <source>
        <dbReference type="Proteomes" id="UP000054560"/>
    </source>
</evidence>
<gene>
    <name evidence="1" type="ORF">SARC_15571</name>
</gene>
<dbReference type="GeneID" id="25916075"/>
<name>A0A0L0F6V5_9EUKA</name>
<proteinExistence type="predicted"/>
<evidence type="ECO:0000313" key="1">
    <source>
        <dbReference type="EMBL" id="KNC71883.1"/>
    </source>
</evidence>
<evidence type="ECO:0008006" key="3">
    <source>
        <dbReference type="Google" id="ProtNLM"/>
    </source>
</evidence>
<reference evidence="1 2" key="1">
    <citation type="submission" date="2011-02" db="EMBL/GenBank/DDBJ databases">
        <title>The Genome Sequence of Sphaeroforma arctica JP610.</title>
        <authorList>
            <consortium name="The Broad Institute Genome Sequencing Platform"/>
            <person name="Russ C."/>
            <person name="Cuomo C."/>
            <person name="Young S.K."/>
            <person name="Zeng Q."/>
            <person name="Gargeya S."/>
            <person name="Alvarado L."/>
            <person name="Berlin A."/>
            <person name="Chapman S.B."/>
            <person name="Chen Z."/>
            <person name="Freedman E."/>
            <person name="Gellesch M."/>
            <person name="Goldberg J."/>
            <person name="Griggs A."/>
            <person name="Gujja S."/>
            <person name="Heilman E."/>
            <person name="Heiman D."/>
            <person name="Howarth C."/>
            <person name="Mehta T."/>
            <person name="Neiman D."/>
            <person name="Pearson M."/>
            <person name="Roberts A."/>
            <person name="Saif S."/>
            <person name="Shea T."/>
            <person name="Shenoy N."/>
            <person name="Sisk P."/>
            <person name="Stolte C."/>
            <person name="Sykes S."/>
            <person name="White J."/>
            <person name="Yandava C."/>
            <person name="Burger G."/>
            <person name="Gray M.W."/>
            <person name="Holland P.W.H."/>
            <person name="King N."/>
            <person name="Lang F.B.F."/>
            <person name="Roger A.J."/>
            <person name="Ruiz-Trillo I."/>
            <person name="Haas B."/>
            <person name="Nusbaum C."/>
            <person name="Birren B."/>
        </authorList>
    </citation>
    <scope>NUCLEOTIDE SEQUENCE [LARGE SCALE GENOMIC DNA]</scope>
    <source>
        <strain evidence="1 2">JP610</strain>
    </source>
</reference>
<feature type="non-terminal residue" evidence="1">
    <location>
        <position position="1"/>
    </location>
</feature>
<sequence length="77" mass="8881">QVLKNSGFVPKWVHLAKKVDEKTAQFRARLAQNSPTQQDEDALKAVNETIREYNSVCPGAKQRTYIDMAREIHRRQA</sequence>
<dbReference type="EMBL" id="KQ247945">
    <property type="protein sequence ID" value="KNC71883.1"/>
    <property type="molecule type" value="Genomic_DNA"/>
</dbReference>
<keyword evidence="2" id="KW-1185">Reference proteome</keyword>
<protein>
    <recommendedName>
        <fullName evidence="3">DnaJ homologue subfamily C member 28 conserved domain-containing protein</fullName>
    </recommendedName>
</protein>
<dbReference type="Proteomes" id="UP000054560">
    <property type="component" value="Unassembled WGS sequence"/>
</dbReference>
<dbReference type="AlphaFoldDB" id="A0A0L0F6V5"/>
<accession>A0A0L0F6V5</accession>